<dbReference type="SUPFAM" id="SSF51206">
    <property type="entry name" value="cAMP-binding domain-like"/>
    <property type="match status" value="1"/>
</dbReference>
<evidence type="ECO:0000259" key="1">
    <source>
        <dbReference type="PROSITE" id="PS50042"/>
    </source>
</evidence>
<dbReference type="PROSITE" id="PS50042">
    <property type="entry name" value="CNMP_BINDING_3"/>
    <property type="match status" value="1"/>
</dbReference>
<organism evidence="2 3">
    <name type="scientific">Dinghuibacter silviterrae</name>
    <dbReference type="NCBI Taxonomy" id="1539049"/>
    <lineage>
        <taxon>Bacteria</taxon>
        <taxon>Pseudomonadati</taxon>
        <taxon>Bacteroidota</taxon>
        <taxon>Chitinophagia</taxon>
        <taxon>Chitinophagales</taxon>
        <taxon>Chitinophagaceae</taxon>
        <taxon>Dinghuibacter</taxon>
    </lineage>
</organism>
<dbReference type="EMBL" id="SODV01000001">
    <property type="protein sequence ID" value="TDW99446.1"/>
    <property type="molecule type" value="Genomic_DNA"/>
</dbReference>
<evidence type="ECO:0000313" key="2">
    <source>
        <dbReference type="EMBL" id="TDW99446.1"/>
    </source>
</evidence>
<dbReference type="Gene3D" id="2.60.120.10">
    <property type="entry name" value="Jelly Rolls"/>
    <property type="match status" value="1"/>
</dbReference>
<keyword evidence="3" id="KW-1185">Reference proteome</keyword>
<accession>A0A4R8DQ75</accession>
<dbReference type="Pfam" id="PF00027">
    <property type="entry name" value="cNMP_binding"/>
    <property type="match status" value="1"/>
</dbReference>
<sequence length="203" mass="24055">MRCGAEGAFSYLGNMQQLNDYIRTSFKTEVTEAENISQFFRPELLRKGDFLMRTGRVCDCMAFVATGLIRIFLEAGDKEVTQWIVTPNYFTTDLSSFMLSKPGRWNMQALEDCEIWVIRQEEYRRMAKAVPRWVEFERLLLINCFIYLEERIFSHLYMSAEERFQQLFVQNPELFNRVPLQYLASMLGMTPETLSRMRKKQLT</sequence>
<comment type="caution">
    <text evidence="2">The sequence shown here is derived from an EMBL/GenBank/DDBJ whole genome shotgun (WGS) entry which is preliminary data.</text>
</comment>
<evidence type="ECO:0000313" key="3">
    <source>
        <dbReference type="Proteomes" id="UP000294498"/>
    </source>
</evidence>
<proteinExistence type="predicted"/>
<dbReference type="InterPro" id="IPR000595">
    <property type="entry name" value="cNMP-bd_dom"/>
</dbReference>
<reference evidence="2 3" key="1">
    <citation type="submission" date="2019-03" db="EMBL/GenBank/DDBJ databases">
        <title>Genomic Encyclopedia of Type Strains, Phase IV (KMG-IV): sequencing the most valuable type-strain genomes for metagenomic binning, comparative biology and taxonomic classification.</title>
        <authorList>
            <person name="Goeker M."/>
        </authorList>
    </citation>
    <scope>NUCLEOTIDE SEQUENCE [LARGE SCALE GENOMIC DNA]</scope>
    <source>
        <strain evidence="2 3">DSM 100059</strain>
    </source>
</reference>
<dbReference type="CDD" id="cd00038">
    <property type="entry name" value="CAP_ED"/>
    <property type="match status" value="1"/>
</dbReference>
<dbReference type="AlphaFoldDB" id="A0A4R8DQ75"/>
<dbReference type="InterPro" id="IPR014710">
    <property type="entry name" value="RmlC-like_jellyroll"/>
</dbReference>
<dbReference type="InterPro" id="IPR018490">
    <property type="entry name" value="cNMP-bd_dom_sf"/>
</dbReference>
<dbReference type="Proteomes" id="UP000294498">
    <property type="component" value="Unassembled WGS sequence"/>
</dbReference>
<gene>
    <name evidence="2" type="ORF">EDB95_0456</name>
</gene>
<protein>
    <submittedName>
        <fullName evidence="2">CRP-like cAMP-binding protein</fullName>
    </submittedName>
</protein>
<feature type="domain" description="Cyclic nucleotide-binding" evidence="1">
    <location>
        <begin position="18"/>
        <end position="126"/>
    </location>
</feature>
<name>A0A4R8DQ75_9BACT</name>